<gene>
    <name evidence="2" type="ORF">NEZAVI_LOCUS13534</name>
</gene>
<evidence type="ECO:0000313" key="3">
    <source>
        <dbReference type="Proteomes" id="UP001152798"/>
    </source>
</evidence>
<sequence>MLRYPSLRDLALPVGISNIRDHHEVEGACLDSSRYTPSCTCDGVEVQSGLTESEIRGYKFPNSAISFMGWYQSCGLCSITPEMVSISLDNHVRRHRPKSRYVPMETLWKIVSSIVSYKNCLLIKRGNGPFLKSPCYGRWKPVRSHSGSLQMAQSNCSSGGFSLSEPPRNCRKKKIGREGWGGGAGNK</sequence>
<dbReference type="AlphaFoldDB" id="A0A9P0MWS0"/>
<name>A0A9P0MWS0_NEZVI</name>
<reference evidence="2" key="1">
    <citation type="submission" date="2022-01" db="EMBL/GenBank/DDBJ databases">
        <authorList>
            <person name="King R."/>
        </authorList>
    </citation>
    <scope>NUCLEOTIDE SEQUENCE</scope>
</reference>
<accession>A0A9P0MWS0</accession>
<protein>
    <submittedName>
        <fullName evidence="2">Uncharacterized protein</fullName>
    </submittedName>
</protein>
<dbReference type="EMBL" id="OV725082">
    <property type="protein sequence ID" value="CAH1405297.1"/>
    <property type="molecule type" value="Genomic_DNA"/>
</dbReference>
<proteinExistence type="predicted"/>
<feature type="compositionally biased region" description="Gly residues" evidence="1">
    <location>
        <begin position="178"/>
        <end position="187"/>
    </location>
</feature>
<evidence type="ECO:0000256" key="1">
    <source>
        <dbReference type="SAM" id="MobiDB-lite"/>
    </source>
</evidence>
<organism evidence="2 3">
    <name type="scientific">Nezara viridula</name>
    <name type="common">Southern green stink bug</name>
    <name type="synonym">Cimex viridulus</name>
    <dbReference type="NCBI Taxonomy" id="85310"/>
    <lineage>
        <taxon>Eukaryota</taxon>
        <taxon>Metazoa</taxon>
        <taxon>Ecdysozoa</taxon>
        <taxon>Arthropoda</taxon>
        <taxon>Hexapoda</taxon>
        <taxon>Insecta</taxon>
        <taxon>Pterygota</taxon>
        <taxon>Neoptera</taxon>
        <taxon>Paraneoptera</taxon>
        <taxon>Hemiptera</taxon>
        <taxon>Heteroptera</taxon>
        <taxon>Panheteroptera</taxon>
        <taxon>Pentatomomorpha</taxon>
        <taxon>Pentatomoidea</taxon>
        <taxon>Pentatomidae</taxon>
        <taxon>Pentatominae</taxon>
        <taxon>Nezara</taxon>
    </lineage>
</organism>
<keyword evidence="3" id="KW-1185">Reference proteome</keyword>
<evidence type="ECO:0000313" key="2">
    <source>
        <dbReference type="EMBL" id="CAH1405297.1"/>
    </source>
</evidence>
<dbReference type="Proteomes" id="UP001152798">
    <property type="component" value="Chromosome 6"/>
</dbReference>
<feature type="region of interest" description="Disordered" evidence="1">
    <location>
        <begin position="166"/>
        <end position="187"/>
    </location>
</feature>